<dbReference type="GeneID" id="20703461"/>
<feature type="region of interest" description="Disordered" evidence="1">
    <location>
        <begin position="132"/>
        <end position="182"/>
    </location>
</feature>
<gene>
    <name evidence="2" type="ORF">VDAG_01998</name>
</gene>
<protein>
    <submittedName>
        <fullName evidence="2">Uncharacterized protein</fullName>
    </submittedName>
</protein>
<name>G2WWL2_VERDV</name>
<dbReference type="InParanoid" id="G2WWL2"/>
<evidence type="ECO:0000256" key="1">
    <source>
        <dbReference type="SAM" id="MobiDB-lite"/>
    </source>
</evidence>
<reference evidence="2 3" key="1">
    <citation type="submission" date="2008-03" db="EMBL/GenBank/DDBJ databases">
        <title>The Genome Sequence of Verticillium dahliae VdLs.17.</title>
        <authorList>
            <consortium name="The Broad Institute Genome Sequencing Platform"/>
            <person name="Ma L.-J.J."/>
            <person name="Klosterman S.J."/>
            <person name="Subbarao K."/>
            <person name="Dobinson K."/>
            <person name="Veronese P."/>
            <person name="Kang S."/>
            <person name="Gold S.E."/>
            <person name="Young S."/>
            <person name="Jaffe D."/>
            <person name="Gnerre S."/>
            <person name="Berlin A."/>
            <person name="Heiman D."/>
            <person name="Hepburn T."/>
            <person name="Sykes S."/>
            <person name="Alvarado L."/>
            <person name="Kodira C.D."/>
            <person name="Lander E."/>
            <person name="Galagan J."/>
            <person name="Nusbaum C."/>
            <person name="Birren B."/>
        </authorList>
    </citation>
    <scope>NUCLEOTIDE SEQUENCE [LARGE SCALE GENOMIC DNA]</scope>
    <source>
        <strain evidence="3">VdLs.17 / ATCC MYA-4575 / FGSC 10137</strain>
    </source>
</reference>
<dbReference type="RefSeq" id="XP_009656322.1">
    <property type="nucleotide sequence ID" value="XM_009658027.1"/>
</dbReference>
<accession>G2WWL2</accession>
<evidence type="ECO:0000313" key="3">
    <source>
        <dbReference type="Proteomes" id="UP000001611"/>
    </source>
</evidence>
<dbReference type="AlphaFoldDB" id="G2WWL2"/>
<feature type="compositionally biased region" description="Basic and acidic residues" evidence="1">
    <location>
        <begin position="160"/>
        <end position="169"/>
    </location>
</feature>
<organism evidence="2 3">
    <name type="scientific">Verticillium dahliae (strain VdLs.17 / ATCC MYA-4575 / FGSC 10137)</name>
    <name type="common">Verticillium wilt</name>
    <dbReference type="NCBI Taxonomy" id="498257"/>
    <lineage>
        <taxon>Eukaryota</taxon>
        <taxon>Fungi</taxon>
        <taxon>Dikarya</taxon>
        <taxon>Ascomycota</taxon>
        <taxon>Pezizomycotina</taxon>
        <taxon>Sordariomycetes</taxon>
        <taxon>Hypocreomycetidae</taxon>
        <taxon>Glomerellales</taxon>
        <taxon>Plectosphaerellaceae</taxon>
        <taxon>Verticillium</taxon>
    </lineage>
</organism>
<proteinExistence type="predicted"/>
<dbReference type="KEGG" id="vda:VDAG_01998"/>
<dbReference type="HOGENOM" id="CLU_1215593_0_0_1"/>
<keyword evidence="3" id="KW-1185">Reference proteome</keyword>
<dbReference type="Proteomes" id="UP000001611">
    <property type="component" value="Chromosome 7"/>
</dbReference>
<evidence type="ECO:0000313" key="2">
    <source>
        <dbReference type="EMBL" id="EGY19982.1"/>
    </source>
</evidence>
<dbReference type="OrthoDB" id="10586675at2759"/>
<sequence>MESTCNNCHGEYWQQGKRVYMCETRSIRRSQMCQRGGLARNHNGWGFLGDEQNANADAGVSVAGDRWGKGEDRDENVSQNTIPISIPFPCGARRAAVLGSNQCGPNKILNKRHAHTMASRPSCWCNPTFSAGSVRRKPHQQRDTPPPLPCTSRGAIPSPHDPKQPRSRESVNGSPPACTHRSSTHLHQAGFIGRVPACGHHWQGSQASVPHRSFHRVLGVMELMEYGK</sequence>
<dbReference type="eggNOG" id="ENOG502R13C">
    <property type="taxonomic scope" value="Eukaryota"/>
</dbReference>
<dbReference type="EMBL" id="DS572697">
    <property type="protein sequence ID" value="EGY19982.1"/>
    <property type="molecule type" value="Genomic_DNA"/>
</dbReference>